<evidence type="ECO:0000256" key="1">
    <source>
        <dbReference type="SAM" id="MobiDB-lite"/>
    </source>
</evidence>
<feature type="region of interest" description="Disordered" evidence="1">
    <location>
        <begin position="53"/>
        <end position="73"/>
    </location>
</feature>
<feature type="compositionally biased region" description="Polar residues" evidence="1">
    <location>
        <begin position="53"/>
        <end position="62"/>
    </location>
</feature>
<feature type="compositionally biased region" description="Basic and acidic residues" evidence="1">
    <location>
        <begin position="63"/>
        <end position="73"/>
    </location>
</feature>
<accession>A0ABP8IJH7</accession>
<name>A0ABP8IJH7_9GAMM</name>
<reference evidence="3" key="1">
    <citation type="journal article" date="2019" name="Int. J. Syst. Evol. Microbiol.">
        <title>The Global Catalogue of Microorganisms (GCM) 10K type strain sequencing project: providing services to taxonomists for standard genome sequencing and annotation.</title>
        <authorList>
            <consortium name="The Broad Institute Genomics Platform"/>
            <consortium name="The Broad Institute Genome Sequencing Center for Infectious Disease"/>
            <person name="Wu L."/>
            <person name="Ma J."/>
        </authorList>
    </citation>
    <scope>NUCLEOTIDE SEQUENCE [LARGE SCALE GENOMIC DNA]</scope>
    <source>
        <strain evidence="3">JCM 17728</strain>
    </source>
</reference>
<dbReference type="EMBL" id="BAABFV010000001">
    <property type="protein sequence ID" value="GAA4360455.1"/>
    <property type="molecule type" value="Genomic_DNA"/>
</dbReference>
<protein>
    <submittedName>
        <fullName evidence="2">Uncharacterized protein</fullName>
    </submittedName>
</protein>
<evidence type="ECO:0000313" key="2">
    <source>
        <dbReference type="EMBL" id="GAA4360455.1"/>
    </source>
</evidence>
<proteinExistence type="predicted"/>
<dbReference type="Proteomes" id="UP001501011">
    <property type="component" value="Unassembled WGS sequence"/>
</dbReference>
<organism evidence="2 3">
    <name type="scientific">Kangiella marina</name>
    <dbReference type="NCBI Taxonomy" id="1079178"/>
    <lineage>
        <taxon>Bacteria</taxon>
        <taxon>Pseudomonadati</taxon>
        <taxon>Pseudomonadota</taxon>
        <taxon>Gammaproteobacteria</taxon>
        <taxon>Kangiellales</taxon>
        <taxon>Kangiellaceae</taxon>
        <taxon>Kangiella</taxon>
    </lineage>
</organism>
<evidence type="ECO:0000313" key="3">
    <source>
        <dbReference type="Proteomes" id="UP001501011"/>
    </source>
</evidence>
<comment type="caution">
    <text evidence="2">The sequence shown here is derived from an EMBL/GenBank/DDBJ whole genome shotgun (WGS) entry which is preliminary data.</text>
</comment>
<sequence length="73" mass="7918">MTKYSWVKSASSVYEITKEPVTERISTMPEAVSGSLPVEKKGASIVSNSAVVRESTSNSAKANHNEYIREIGV</sequence>
<keyword evidence="3" id="KW-1185">Reference proteome</keyword>
<gene>
    <name evidence="2" type="ORF">GCM10023151_12440</name>
</gene>